<dbReference type="Pfam" id="PF06114">
    <property type="entry name" value="Peptidase_M78"/>
    <property type="match status" value="1"/>
</dbReference>
<dbReference type="InterPro" id="IPR052345">
    <property type="entry name" value="Rad_response_metalloprotease"/>
</dbReference>
<evidence type="ECO:0000313" key="4">
    <source>
        <dbReference type="Proteomes" id="UP000316993"/>
    </source>
</evidence>
<feature type="region of interest" description="Disordered" evidence="1">
    <location>
        <begin position="270"/>
        <end position="293"/>
    </location>
</feature>
<protein>
    <submittedName>
        <fullName evidence="3">Uncharacterized protein DUF955</fullName>
    </submittedName>
</protein>
<gene>
    <name evidence="3" type="ORF">BDD18_2082</name>
</gene>
<dbReference type="AlphaFoldDB" id="A0A543L7T8"/>
<feature type="domain" description="IrrE N-terminal-like" evidence="2">
    <location>
        <begin position="36"/>
        <end position="148"/>
    </location>
</feature>
<accession>A0A543L7T8</accession>
<evidence type="ECO:0000256" key="1">
    <source>
        <dbReference type="SAM" id="MobiDB-lite"/>
    </source>
</evidence>
<feature type="compositionally biased region" description="Polar residues" evidence="1">
    <location>
        <begin position="270"/>
        <end position="281"/>
    </location>
</feature>
<dbReference type="InterPro" id="IPR010359">
    <property type="entry name" value="IrrE_HExxH"/>
</dbReference>
<dbReference type="EMBL" id="VFPV01000002">
    <property type="protein sequence ID" value="TQN03404.1"/>
    <property type="molecule type" value="Genomic_DNA"/>
</dbReference>
<proteinExistence type="predicted"/>
<reference evidence="3 4" key="1">
    <citation type="submission" date="2019-06" db="EMBL/GenBank/DDBJ databases">
        <title>Genomic Encyclopedia of Archaeal and Bacterial Type Strains, Phase II (KMG-II): from individual species to whole genera.</title>
        <authorList>
            <person name="Goeker M."/>
        </authorList>
    </citation>
    <scope>NUCLEOTIDE SEQUENCE [LARGE SCALE GENOMIC DNA]</scope>
    <source>
        <strain evidence="3 4">DSM 7270</strain>
    </source>
</reference>
<dbReference type="PANTHER" id="PTHR43236:SF2">
    <property type="entry name" value="BLL0069 PROTEIN"/>
    <property type="match status" value="1"/>
</dbReference>
<dbReference type="Gene3D" id="1.10.10.2910">
    <property type="match status" value="1"/>
</dbReference>
<evidence type="ECO:0000259" key="2">
    <source>
        <dbReference type="Pfam" id="PF06114"/>
    </source>
</evidence>
<evidence type="ECO:0000313" key="3">
    <source>
        <dbReference type="EMBL" id="TQN03404.1"/>
    </source>
</evidence>
<dbReference type="RefSeq" id="WP_244939059.1">
    <property type="nucleotide sequence ID" value="NZ_VFPV01000002.1"/>
</dbReference>
<dbReference type="PANTHER" id="PTHR43236">
    <property type="entry name" value="ANTITOXIN HIGA1"/>
    <property type="match status" value="1"/>
</dbReference>
<organism evidence="3 4">
    <name type="scientific">Acidovorax temperans</name>
    <dbReference type="NCBI Taxonomy" id="80878"/>
    <lineage>
        <taxon>Bacteria</taxon>
        <taxon>Pseudomonadati</taxon>
        <taxon>Pseudomonadota</taxon>
        <taxon>Betaproteobacteria</taxon>
        <taxon>Burkholderiales</taxon>
        <taxon>Comamonadaceae</taxon>
        <taxon>Acidovorax</taxon>
    </lineage>
</organism>
<comment type="caution">
    <text evidence="3">The sequence shown here is derived from an EMBL/GenBank/DDBJ whole genome shotgun (WGS) entry which is preliminary data.</text>
</comment>
<sequence>MMAVDVDRLSRPERLLWGHGVRKPEHIDLEAIAGASGAHVIYRKLDGCAARLVAAGDHAVISVAMDDNLGRRRFSLGHELAHWMQDAQRALFKCSSTDIGPQNAEAKSIEADANSFASQLILPDYLVWPWVAERKPSLDLASAMGADFQASLTASALKLLQRTKAPIAITCHDQRRLKWSGRSRDFSADFYILNELHQDTVAFDMAFGTVKGLGRPKRECFALAQWPRRLSNGSLVAVDPASGGLGAEHACCYLAGSWIHGQLISGRLQSPKSAGQSQSPSKAKVGVSYNWAI</sequence>
<name>A0A543L7T8_9BURK</name>
<dbReference type="Proteomes" id="UP000316993">
    <property type="component" value="Unassembled WGS sequence"/>
</dbReference>